<dbReference type="Proteomes" id="UP001239111">
    <property type="component" value="Chromosome 2"/>
</dbReference>
<keyword evidence="2" id="KW-1185">Reference proteome</keyword>
<name>A0ACC2PCN3_9HYME</name>
<evidence type="ECO:0000313" key="1">
    <source>
        <dbReference type="EMBL" id="KAJ8680838.1"/>
    </source>
</evidence>
<dbReference type="EMBL" id="CM056742">
    <property type="protein sequence ID" value="KAJ8680838.1"/>
    <property type="molecule type" value="Genomic_DNA"/>
</dbReference>
<accession>A0ACC2PCN3</accession>
<reference evidence="1" key="1">
    <citation type="submission" date="2023-04" db="EMBL/GenBank/DDBJ databases">
        <title>A chromosome-level genome assembly of the parasitoid wasp Eretmocerus hayati.</title>
        <authorList>
            <person name="Zhong Y."/>
            <person name="Liu S."/>
            <person name="Liu Y."/>
        </authorList>
    </citation>
    <scope>NUCLEOTIDE SEQUENCE</scope>
    <source>
        <strain evidence="1">ZJU_SS_LIU_2023</strain>
    </source>
</reference>
<proteinExistence type="predicted"/>
<evidence type="ECO:0000313" key="2">
    <source>
        <dbReference type="Proteomes" id="UP001239111"/>
    </source>
</evidence>
<comment type="caution">
    <text evidence="1">The sequence shown here is derived from an EMBL/GenBank/DDBJ whole genome shotgun (WGS) entry which is preliminary data.</text>
</comment>
<organism evidence="1 2">
    <name type="scientific">Eretmocerus hayati</name>
    <dbReference type="NCBI Taxonomy" id="131215"/>
    <lineage>
        <taxon>Eukaryota</taxon>
        <taxon>Metazoa</taxon>
        <taxon>Ecdysozoa</taxon>
        <taxon>Arthropoda</taxon>
        <taxon>Hexapoda</taxon>
        <taxon>Insecta</taxon>
        <taxon>Pterygota</taxon>
        <taxon>Neoptera</taxon>
        <taxon>Endopterygota</taxon>
        <taxon>Hymenoptera</taxon>
        <taxon>Apocrita</taxon>
        <taxon>Proctotrupomorpha</taxon>
        <taxon>Chalcidoidea</taxon>
        <taxon>Aphelinidae</taxon>
        <taxon>Aphelininae</taxon>
        <taxon>Eretmocerus</taxon>
    </lineage>
</organism>
<protein>
    <submittedName>
        <fullName evidence="1">Uncharacterized protein</fullName>
    </submittedName>
</protein>
<gene>
    <name evidence="1" type="ORF">QAD02_016625</name>
</gene>
<sequence>MDLLSLEVLIGLSLALLFTVYYHLTSNFDYWKKRGVKGPKPVPLLGNFADHILGKIHLALLLKKYYEDYPNEQVVGLFARKSPNLLIRDLDLVRDVLVKDFNVFRDRGRVSKTVGKSNDPYSQNLFNLQYDRWRPLRSKLTPAFSGNKLKNMFYLIVECAEHFDRYVEDLVDKHQGAPIECQELTAKYFIDVIGVCVFGLNTNSLGDENSEFCKAGRQLVATNTFNILRRYIREWFPTVYNLLRPLVRNKALELFTRTMKDTMAYRKKNNFRREDFVDLLMDLKDQPEKLGDLELTDDLLVSQALVFFVAGFELSSTTMSNMMYELALNQDVQDKLRYEVKQIMNRDGKLTYENIKEMKYLDMVMKETLRMYPPGSYLNRQTSEMYTFSRTSVTVQKDIGVIIPVWAIHRDPALYPDPNKFDPERFTDENEKSRHPMAFLPFGDGPKNCIGDSRDDTVLHIGGIFPIAGEGGWQGGQACMPAANLALEDVNNKRDLLPGFTLKLHSNDSKCEPGLAASVMYNLLYNPPQKLMLLAGCSTVCTTVAEAAKMWNLVVLCYGASSPALSDRNRFPTLFRTHPSATVHNPTRVKLLQKFGWSRIAILQQAEEVFISTVEDLEARCKEADIEIVTRQSFLSDPSDAVRNLRRQDARIIVGLFYVDAARRVLCDIYNHNLYGKQYVWFFIGWYEDNWYEVNLDKEGITCTKEQMRTAADGHLTTEALMWNQNNRTTVSGMTSEEFRQRLNEVLKKEGYDIDNKRYPAGYQEAPLAYDAVWSVALAFNKTMDKLSSRGKSLKNFTYNDKEMADEIYSAVNSTQFTGISGYVAFSSQGDRIALTQIEQMIDGKYTKLGYYDTQMDNLTWRNMERWIGGKVPQDRTIIKDMLRTVSLPIFAAMNAVSCVGIFVALGLIVFNICNRHRRVIISSHPVCNTIMLVGVIACFVSVFLLGADGRFIEPMVYPYVCQARAWVLTIGFTLAFGAMFSKVWRVHRLNTKTKADHAKLFMAKQKISSIQKQVQPWKLYSMVGTLLVVDIVLLTVWQVLDPLQRKLENFPLEASTQGDDDARIRPQLEHCESERNYFWLGLVYGYKGVILMFGLFLAYETRSIKVKQINDSRYVGMSIYNVVVLCLVTAPVTLVIASQQDASFAFVSLAIIFCCFLSMALIFVPKVIEVIRHPKDKAESKYNPDMGISKEEEEKYQRLLVENEELQKLIAEKEEKIRSAKAKLAERDAARGIVSSGASRSGSRSGSLPKDSLIVADFVTGEGTSDSAMGAGISVQTRSSHASGSDFEFSESYL</sequence>